<feature type="compositionally biased region" description="Basic and acidic residues" evidence="1">
    <location>
        <begin position="52"/>
        <end position="62"/>
    </location>
</feature>
<protein>
    <submittedName>
        <fullName evidence="2">Uncharacterized protein</fullName>
    </submittedName>
</protein>
<proteinExistence type="predicted"/>
<feature type="compositionally biased region" description="Polar residues" evidence="1">
    <location>
        <begin position="38"/>
        <end position="51"/>
    </location>
</feature>
<name>A0ABX4N548_9LEPT</name>
<organism evidence="2 3">
    <name type="scientific">Leptospira kmetyi</name>
    <dbReference type="NCBI Taxonomy" id="408139"/>
    <lineage>
        <taxon>Bacteria</taxon>
        <taxon>Pseudomonadati</taxon>
        <taxon>Spirochaetota</taxon>
        <taxon>Spirochaetia</taxon>
        <taxon>Leptospirales</taxon>
        <taxon>Leptospiraceae</taxon>
        <taxon>Leptospira</taxon>
    </lineage>
</organism>
<comment type="caution">
    <text evidence="2">The sequence shown here is derived from an EMBL/GenBank/DDBJ whole genome shotgun (WGS) entry which is preliminary data.</text>
</comment>
<evidence type="ECO:0000256" key="1">
    <source>
        <dbReference type="SAM" id="MobiDB-lite"/>
    </source>
</evidence>
<evidence type="ECO:0000313" key="3">
    <source>
        <dbReference type="Proteomes" id="UP000231919"/>
    </source>
</evidence>
<sequence length="62" mass="6946">MLSSVFRQGSSGMRMFQLSKEANEYEETEKGGWKNKKTGSVTASPVSMDSKTNGERIVLERE</sequence>
<accession>A0ABX4N548</accession>
<evidence type="ECO:0000313" key="2">
    <source>
        <dbReference type="EMBL" id="PJZ28513.1"/>
    </source>
</evidence>
<dbReference type="EMBL" id="NPDP01000037">
    <property type="protein sequence ID" value="PJZ28513.1"/>
    <property type="molecule type" value="Genomic_DNA"/>
</dbReference>
<feature type="region of interest" description="Disordered" evidence="1">
    <location>
        <begin position="16"/>
        <end position="62"/>
    </location>
</feature>
<gene>
    <name evidence="2" type="ORF">CH378_17280</name>
</gene>
<keyword evidence="3" id="KW-1185">Reference proteome</keyword>
<dbReference type="Proteomes" id="UP000231919">
    <property type="component" value="Unassembled WGS sequence"/>
</dbReference>
<reference evidence="2 3" key="1">
    <citation type="submission" date="2017-07" db="EMBL/GenBank/DDBJ databases">
        <title>Leptospira spp. isolated from tropical soils.</title>
        <authorList>
            <person name="Thibeaux R."/>
            <person name="Iraola G."/>
            <person name="Ferres I."/>
            <person name="Bierque E."/>
            <person name="Girault D."/>
            <person name="Soupe-Gilbert M.-E."/>
            <person name="Picardeau M."/>
            <person name="Goarant C."/>
        </authorList>
    </citation>
    <scope>NUCLEOTIDE SEQUENCE [LARGE SCALE GENOMIC DNA]</scope>
    <source>
        <strain evidence="2 3">JW2-C-B1</strain>
    </source>
</reference>